<evidence type="ECO:0000313" key="3">
    <source>
        <dbReference type="Proteomes" id="UP000050443"/>
    </source>
</evidence>
<evidence type="ECO:0000256" key="1">
    <source>
        <dbReference type="SAM" id="Phobius"/>
    </source>
</evidence>
<proteinExistence type="predicted"/>
<sequence length="400" mass="46942">MIKKLNRLAHPVFLVSLFILFLNDLILKTVFHNNLTGKLSDFSGLLAFPFFWTVLFPKRSKEIHIAVALFFVFWKSPFSEAFVNFFGLYRVVDFSDNMALVSILVSFWLLKQQSVLYKVQPVFLKLIFLLSCFSFVATSKPQEPETFEDGFSYLHLNNETDKKITLLINFKFSENEIATYKNQQIKILIDNYKRFINQDEKEHRSVFKPSDSLQIVKEVNDEWLLRQKYSIIRSIILDKGDEQYVVLPLHGNDISIGFPKDFKISILVDNNKLLKSYDKKAFFSKTENKKLNEFSRREMFNLTFGKKKEPLNIADSYGKWESDKKVDFNKIEINSNYFINDRNGEVYDCNYNNDTILVHSPNKIYLGIIKKATKDRLVISWDNEPDLTYVRSKKPPVLGR</sequence>
<feature type="transmembrane region" description="Helical" evidence="1">
    <location>
        <begin position="12"/>
        <end position="31"/>
    </location>
</feature>
<protein>
    <submittedName>
        <fullName evidence="2">Uncharacterized protein</fullName>
    </submittedName>
</protein>
<keyword evidence="1" id="KW-1133">Transmembrane helix</keyword>
<keyword evidence="1" id="KW-0472">Membrane</keyword>
<dbReference type="PATRIC" id="fig|362413.3.peg.4210"/>
<reference evidence="2 3" key="1">
    <citation type="submission" date="2014-09" db="EMBL/GenBank/DDBJ databases">
        <title>Genome sequence of Flavobacterium aquidurense RC62.</title>
        <authorList>
            <person name="Kim J.F."/>
            <person name="Kwak M.-J."/>
        </authorList>
    </citation>
    <scope>NUCLEOTIDE SEQUENCE [LARGE SCALE GENOMIC DNA]</scope>
    <source>
        <strain evidence="2 3">RC62</strain>
    </source>
</reference>
<comment type="caution">
    <text evidence="2">The sequence shown here is derived from an EMBL/GenBank/DDBJ whole genome shotgun (WGS) entry which is preliminary data.</text>
</comment>
<dbReference type="AlphaFoldDB" id="A0A0Q0RV19"/>
<dbReference type="EMBL" id="JRLF01000009">
    <property type="protein sequence ID" value="KQB40914.1"/>
    <property type="molecule type" value="Genomic_DNA"/>
</dbReference>
<accession>A0A0Q0RV19</accession>
<dbReference type="STRING" id="362413.RC62_4288"/>
<name>A0A0Q0RV19_9FLAO</name>
<gene>
    <name evidence="2" type="ORF">RC62_4288</name>
</gene>
<dbReference type="OrthoDB" id="660780at2"/>
<dbReference type="RefSeq" id="WP_055093831.1">
    <property type="nucleotide sequence ID" value="NZ_JRLF01000009.1"/>
</dbReference>
<organism evidence="2 3">
    <name type="scientific">Flavobacterium aquidurense</name>
    <dbReference type="NCBI Taxonomy" id="362413"/>
    <lineage>
        <taxon>Bacteria</taxon>
        <taxon>Pseudomonadati</taxon>
        <taxon>Bacteroidota</taxon>
        <taxon>Flavobacteriia</taxon>
        <taxon>Flavobacteriales</taxon>
        <taxon>Flavobacteriaceae</taxon>
        <taxon>Flavobacterium</taxon>
    </lineage>
</organism>
<dbReference type="Proteomes" id="UP000050443">
    <property type="component" value="Unassembled WGS sequence"/>
</dbReference>
<feature type="transmembrane region" description="Helical" evidence="1">
    <location>
        <begin position="37"/>
        <end position="56"/>
    </location>
</feature>
<keyword evidence="1" id="KW-0812">Transmembrane</keyword>
<evidence type="ECO:0000313" key="2">
    <source>
        <dbReference type="EMBL" id="KQB40914.1"/>
    </source>
</evidence>
<feature type="transmembrane region" description="Helical" evidence="1">
    <location>
        <begin position="63"/>
        <end position="88"/>
    </location>
</feature>